<dbReference type="InterPro" id="IPR055290">
    <property type="entry name" value="At3g26010-like"/>
</dbReference>
<sequence length="298" mass="34890">MAGFYNLNRDPTYDSKAYISVSDSINASIDTTLRFVGKNLETRGCCNGLILARRFEYNARDYYVCNPVARSWTCVQNINIDDNSSLFLTFDPNVSFHFTLLRLEAHYRNYCLKFAKYSSRTRTWTCHKVSTEPSDYFFLRNGGKVYLNGVLHMVSSQKYLLSIDLETLVCRRIKMPAMIYSGVLGKSQRRLHYALAMVQKGVKEISVWMLEDSEKGERVLKYRVAMESFYDIVEFHLDKDVIFLRKQHISEEKLMSYNMKNGELKEVCDLKHWGWGYCLLCVFSPYYGKDYLENKRDA</sequence>
<organism evidence="2 3">
    <name type="scientific">Dioscorea cayennensis subsp. rotundata</name>
    <name type="common">White Guinea yam</name>
    <name type="synonym">Dioscorea rotundata</name>
    <dbReference type="NCBI Taxonomy" id="55577"/>
    <lineage>
        <taxon>Eukaryota</taxon>
        <taxon>Viridiplantae</taxon>
        <taxon>Streptophyta</taxon>
        <taxon>Embryophyta</taxon>
        <taxon>Tracheophyta</taxon>
        <taxon>Spermatophyta</taxon>
        <taxon>Magnoliopsida</taxon>
        <taxon>Liliopsida</taxon>
        <taxon>Dioscoreales</taxon>
        <taxon>Dioscoreaceae</taxon>
        <taxon>Dioscorea</taxon>
    </lineage>
</organism>
<name>A0AB40CDF4_DIOCR</name>
<dbReference type="AlphaFoldDB" id="A0AB40CDF4"/>
<evidence type="ECO:0000259" key="1">
    <source>
        <dbReference type="Pfam" id="PF24750"/>
    </source>
</evidence>
<keyword evidence="2" id="KW-1185">Reference proteome</keyword>
<dbReference type="Pfam" id="PF24750">
    <property type="entry name" value="b-prop_At3g26010-like"/>
    <property type="match status" value="1"/>
</dbReference>
<dbReference type="RefSeq" id="XP_039137409.1">
    <property type="nucleotide sequence ID" value="XM_039281475.1"/>
</dbReference>
<dbReference type="Proteomes" id="UP001515500">
    <property type="component" value="Chromosome 13"/>
</dbReference>
<evidence type="ECO:0000313" key="3">
    <source>
        <dbReference type="RefSeq" id="XP_039137409.1"/>
    </source>
</evidence>
<proteinExistence type="predicted"/>
<dbReference type="PANTHER" id="PTHR35546">
    <property type="entry name" value="F-BOX PROTEIN INTERACTION DOMAIN PROTEIN-RELATED"/>
    <property type="match status" value="1"/>
</dbReference>
<dbReference type="GeneID" id="120274939"/>
<dbReference type="InterPro" id="IPR056592">
    <property type="entry name" value="Beta-prop_At3g26010-like"/>
</dbReference>
<gene>
    <name evidence="3" type="primary">LOC120274939</name>
</gene>
<dbReference type="PANTHER" id="PTHR35546:SF130">
    <property type="entry name" value="EXPRESSED PROTEIN"/>
    <property type="match status" value="1"/>
</dbReference>
<feature type="domain" description="F-box protein At3g26010-like beta-propeller" evidence="1">
    <location>
        <begin position="41"/>
        <end position="269"/>
    </location>
</feature>
<accession>A0AB40CDF4</accession>
<protein>
    <submittedName>
        <fullName evidence="3">Uncharacterized protein LOC120274939</fullName>
    </submittedName>
</protein>
<evidence type="ECO:0000313" key="2">
    <source>
        <dbReference type="Proteomes" id="UP001515500"/>
    </source>
</evidence>
<reference evidence="3" key="1">
    <citation type="submission" date="2025-08" db="UniProtKB">
        <authorList>
            <consortium name="RefSeq"/>
        </authorList>
    </citation>
    <scope>IDENTIFICATION</scope>
</reference>